<dbReference type="GO" id="GO:0008092">
    <property type="term" value="F:cytoskeletal protein binding"/>
    <property type="evidence" value="ECO:0007669"/>
    <property type="project" value="TreeGrafter"/>
</dbReference>
<name>A0A653BQ93_CALMS</name>
<sequence length="224" mass="26129">MRSRDGGSCLRHENESAIIHEIVGGVTNIVKPIRSKKGVGPLASKESRFREKVTFRTPSPGRYELRAKPDMTVKQWKAPFLVSSKVREMDIDDNPGPGTYDLKKIKKCRRTRFVYNMGHPEMIHCVETVCVPKPVDTCGKCEKLCEGDYWHKDYSTFLCQMCWYEEKTTQETYTAQELKQFKKIRNCSFMHDHEKTRAALRILPQNKINKKIRLENYLDLYLSC</sequence>
<dbReference type="InterPro" id="IPR010736">
    <property type="entry name" value="SHIPPO-rpt"/>
</dbReference>
<keyword evidence="2" id="KW-1185">Reference proteome</keyword>
<dbReference type="PANTHER" id="PTHR31508:SF2">
    <property type="entry name" value="PROTEIN PITCHFORK"/>
    <property type="match status" value="1"/>
</dbReference>
<proteinExistence type="predicted"/>
<dbReference type="Proteomes" id="UP000410492">
    <property type="component" value="Unassembled WGS sequence"/>
</dbReference>
<dbReference type="GO" id="GO:0031344">
    <property type="term" value="P:regulation of cell projection organization"/>
    <property type="evidence" value="ECO:0007669"/>
    <property type="project" value="TreeGrafter"/>
</dbReference>
<reference evidence="1 2" key="1">
    <citation type="submission" date="2019-01" db="EMBL/GenBank/DDBJ databases">
        <authorList>
            <person name="Sayadi A."/>
        </authorList>
    </citation>
    <scope>NUCLEOTIDE SEQUENCE [LARGE SCALE GENOMIC DNA]</scope>
</reference>
<gene>
    <name evidence="1" type="ORF">CALMAC_LOCUS2704</name>
</gene>
<evidence type="ECO:0000313" key="2">
    <source>
        <dbReference type="Proteomes" id="UP000410492"/>
    </source>
</evidence>
<evidence type="ECO:0000313" key="1">
    <source>
        <dbReference type="EMBL" id="VEN37465.1"/>
    </source>
</evidence>
<dbReference type="InterPro" id="IPR033602">
    <property type="entry name" value="CIMAP3"/>
</dbReference>
<dbReference type="EMBL" id="CAACVG010003391">
    <property type="protein sequence ID" value="VEN37465.1"/>
    <property type="molecule type" value="Genomic_DNA"/>
</dbReference>
<accession>A0A653BQ93</accession>
<dbReference type="OrthoDB" id="8189408at2759"/>
<protein>
    <submittedName>
        <fullName evidence="1">Uncharacterized protein</fullName>
    </submittedName>
</protein>
<dbReference type="AlphaFoldDB" id="A0A653BQ93"/>
<organism evidence="1 2">
    <name type="scientific">Callosobruchus maculatus</name>
    <name type="common">Southern cowpea weevil</name>
    <name type="synonym">Pulse bruchid</name>
    <dbReference type="NCBI Taxonomy" id="64391"/>
    <lineage>
        <taxon>Eukaryota</taxon>
        <taxon>Metazoa</taxon>
        <taxon>Ecdysozoa</taxon>
        <taxon>Arthropoda</taxon>
        <taxon>Hexapoda</taxon>
        <taxon>Insecta</taxon>
        <taxon>Pterygota</taxon>
        <taxon>Neoptera</taxon>
        <taxon>Endopterygota</taxon>
        <taxon>Coleoptera</taxon>
        <taxon>Polyphaga</taxon>
        <taxon>Cucujiformia</taxon>
        <taxon>Chrysomeloidea</taxon>
        <taxon>Chrysomelidae</taxon>
        <taxon>Bruchinae</taxon>
        <taxon>Bruchini</taxon>
        <taxon>Callosobruchus</taxon>
    </lineage>
</organism>
<dbReference type="Pfam" id="PF07004">
    <property type="entry name" value="SHIPPO-rpt"/>
    <property type="match status" value="1"/>
</dbReference>
<dbReference type="PANTHER" id="PTHR31508">
    <property type="entry name" value="PROTEIN PITCHFORK"/>
    <property type="match status" value="1"/>
</dbReference>